<name>A0A8X6YVV5_9ARAC</name>
<dbReference type="Gene3D" id="3.30.710.10">
    <property type="entry name" value="Potassium Channel Kv1.1, Chain A"/>
    <property type="match status" value="1"/>
</dbReference>
<accession>A0A8X6YVV5</accession>
<dbReference type="OrthoDB" id="2311693at2759"/>
<reference evidence="3" key="1">
    <citation type="submission" date="2020-08" db="EMBL/GenBank/DDBJ databases">
        <title>Multicomponent nature underlies the extraordinary mechanical properties of spider dragline silk.</title>
        <authorList>
            <person name="Kono N."/>
            <person name="Nakamura H."/>
            <person name="Mori M."/>
            <person name="Yoshida Y."/>
            <person name="Ohtoshi R."/>
            <person name="Malay A.D."/>
            <person name="Moran D.A.P."/>
            <person name="Tomita M."/>
            <person name="Numata K."/>
            <person name="Arakawa K."/>
        </authorList>
    </citation>
    <scope>NUCLEOTIDE SEQUENCE</scope>
</reference>
<dbReference type="SUPFAM" id="SSF49599">
    <property type="entry name" value="TRAF domain-like"/>
    <property type="match status" value="1"/>
</dbReference>
<evidence type="ECO:0000259" key="2">
    <source>
        <dbReference type="PROSITE" id="PS50144"/>
    </source>
</evidence>
<dbReference type="InterPro" id="IPR000210">
    <property type="entry name" value="BTB/POZ_dom"/>
</dbReference>
<dbReference type="InterPro" id="IPR011333">
    <property type="entry name" value="SKP1/BTB/POZ_sf"/>
</dbReference>
<feature type="domain" description="MATH" evidence="2">
    <location>
        <begin position="8"/>
        <end position="137"/>
    </location>
</feature>
<dbReference type="CDD" id="cd00121">
    <property type="entry name" value="MATH"/>
    <property type="match status" value="1"/>
</dbReference>
<dbReference type="SUPFAM" id="SSF54695">
    <property type="entry name" value="POZ domain"/>
    <property type="match status" value="1"/>
</dbReference>
<dbReference type="Gene3D" id="1.25.40.420">
    <property type="match status" value="1"/>
</dbReference>
<dbReference type="PANTHER" id="PTHR24413">
    <property type="entry name" value="SPECKLE-TYPE POZ PROTEIN"/>
    <property type="match status" value="1"/>
</dbReference>
<dbReference type="SMART" id="SM00225">
    <property type="entry name" value="BTB"/>
    <property type="match status" value="1"/>
</dbReference>
<comment type="caution">
    <text evidence="3">The sequence shown here is derived from an EMBL/GenBank/DDBJ whole genome shotgun (WGS) entry which is preliminary data.</text>
</comment>
<protein>
    <submittedName>
        <fullName evidence="3">TD and POZ domain-containing protein 1-like</fullName>
    </submittedName>
</protein>
<dbReference type="InterPro" id="IPR008974">
    <property type="entry name" value="TRAF-like"/>
</dbReference>
<dbReference type="Pfam" id="PF22486">
    <property type="entry name" value="MATH_2"/>
    <property type="match status" value="1"/>
</dbReference>
<proteinExistence type="predicted"/>
<evidence type="ECO:0000313" key="4">
    <source>
        <dbReference type="Proteomes" id="UP000886998"/>
    </source>
</evidence>
<dbReference type="Pfam" id="PF00651">
    <property type="entry name" value="BTB"/>
    <property type="match status" value="1"/>
</dbReference>
<dbReference type="PROSITE" id="PS50144">
    <property type="entry name" value="MATH"/>
    <property type="match status" value="1"/>
</dbReference>
<gene>
    <name evidence="3" type="primary">Gm9125</name>
    <name evidence="3" type="ORF">TNIN_441671</name>
</gene>
<dbReference type="EMBL" id="BMAV01022747">
    <property type="protein sequence ID" value="GFY77968.1"/>
    <property type="molecule type" value="Genomic_DNA"/>
</dbReference>
<keyword evidence="4" id="KW-1185">Reference proteome</keyword>
<organism evidence="3 4">
    <name type="scientific">Trichonephila inaurata madagascariensis</name>
    <dbReference type="NCBI Taxonomy" id="2747483"/>
    <lineage>
        <taxon>Eukaryota</taxon>
        <taxon>Metazoa</taxon>
        <taxon>Ecdysozoa</taxon>
        <taxon>Arthropoda</taxon>
        <taxon>Chelicerata</taxon>
        <taxon>Arachnida</taxon>
        <taxon>Araneae</taxon>
        <taxon>Araneomorphae</taxon>
        <taxon>Entelegynae</taxon>
        <taxon>Araneoidea</taxon>
        <taxon>Nephilidae</taxon>
        <taxon>Trichonephila</taxon>
        <taxon>Trichonephila inaurata</taxon>
    </lineage>
</organism>
<evidence type="ECO:0000313" key="3">
    <source>
        <dbReference type="EMBL" id="GFY77968.1"/>
    </source>
</evidence>
<dbReference type="InterPro" id="IPR002083">
    <property type="entry name" value="MATH/TRAF_dom"/>
</dbReference>
<dbReference type="Proteomes" id="UP000886998">
    <property type="component" value="Unassembled WGS sequence"/>
</dbReference>
<dbReference type="AlphaFoldDB" id="A0A8X6YVV5"/>
<dbReference type="PROSITE" id="PS50097">
    <property type="entry name" value="BTB"/>
    <property type="match status" value="1"/>
</dbReference>
<dbReference type="GO" id="GO:0030163">
    <property type="term" value="P:protein catabolic process"/>
    <property type="evidence" value="ECO:0007669"/>
    <property type="project" value="UniProtKB-ARBA"/>
</dbReference>
<feature type="domain" description="BTB" evidence="1">
    <location>
        <begin position="329"/>
        <end position="393"/>
    </location>
</feature>
<evidence type="ECO:0000259" key="1">
    <source>
        <dbReference type="PROSITE" id="PS50097"/>
    </source>
</evidence>
<dbReference type="CDD" id="cd18186">
    <property type="entry name" value="BTB_POZ_ZBTB_KLHL-like"/>
    <property type="match status" value="1"/>
</dbReference>
<dbReference type="Gene3D" id="2.60.210.10">
    <property type="entry name" value="Apoptosis, Tumor Necrosis Factor Receptor Associated Protein 2, Chain A"/>
    <property type="match status" value="1"/>
</dbReference>
<sequence length="485" mass="54973">MGGNKNKSFIFTWNVENYSLSLQKKGEHIASPPFIAETIEKTKWNLIFFPAGNQDEKYIAIYLKRHKDCKGPPAIEIEYELSLSIGSELVLKSSVFLHSFLKGQVWVVRNFLKKEKVFPEKGVDNLPQDTLTICCKMWKCVGSMEERVECVARTRIGVERKSFDWAVEQVSDLESKTRSTYIIRSVSEGKRIMSLNFFIAAEGIICLKLNTLCENLYAFHLRGWILDASGALEQNTIFECNFHDTLYKKLYFPFHLKKDELITTIYSSFVNDELTLRCECAFSTGIAFSGIESIVYGCNTSSMNSAVSDPLSNIVARNLKSVLREQLFCDTKLKTKTRCFPAHKCILGACSPVFKALFTKEGVEECVNVEDLDDDAVEQMLQYVYLGELGGLEWESACKLHDVAAKFEILCLKNECSSFLKTDLTPSKACEALIHADKKKDDDLKKAVQNFIVEHGKDIINSNAWKELMGTHLQLAADTMILKFI</sequence>